<feature type="chain" id="PRO_5007869672" evidence="7">
    <location>
        <begin position="20"/>
        <end position="589"/>
    </location>
</feature>
<dbReference type="InterPro" id="IPR000172">
    <property type="entry name" value="GMC_OxRdtase_N"/>
</dbReference>
<feature type="active site" description="Proton donor" evidence="4">
    <location>
        <position position="502"/>
    </location>
</feature>
<sequence>MALHKSLIIAAVAFSSAFAASIPLTGGTYDYIVVGAGTAGATLAARIAEDPTVTVALLEAGDAGVEDNPLAFIPGADVLGVGADPLDTTNYDWNFQTAPQAGAGNHEIHYARGKGVGGSSQRNYMAYQRPTSDSFEYWTNATNGSTSPGWSWEDVYPYFTKSVVITHPDNDLRGAEYTPSYNPAAYPETDKTKAPLPLAFANYVYPYTAALQGAFNELQYPNASDFSSGTLNGAQYQPSTIDHSNGHRASSQYFVNNAKSLTNLVVITNAMASKINFDSNKTAVSVTYTNLLGLVSVTIGCKREVILSAGAFQSPQLIGHETQLLNLLLSGGDFLFNNTGSLTNPIVDFLGWQRVNETFISANPDLEILGTYPPLWPHIEYLGAGALVGNFTSPFIENASQAAVNNFYVSLLGGLVAPQSRGTVTLASADPSALPIINPNWLTSPTDQTLAIEVYRKIRRIFNTPAFKAIRVNNEEYFPGLDASSDSEILAVIEGSLMTLWHAACTCAMQPLDNNGVLDPYLRVYGVTGVRVVDASSFPSLLPGHPQSVVYMLAERAADLLKLARGAAITTTPRTPPTGDSGLPYSGPN</sequence>
<dbReference type="InterPro" id="IPR007867">
    <property type="entry name" value="GMC_OxRtase_C"/>
</dbReference>
<evidence type="ECO:0000256" key="6">
    <source>
        <dbReference type="SAM" id="MobiDB-lite"/>
    </source>
</evidence>
<dbReference type="Gene3D" id="3.50.50.60">
    <property type="entry name" value="FAD/NAD(P)-binding domain"/>
    <property type="match status" value="2"/>
</dbReference>
<keyword evidence="3" id="KW-0325">Glycoprotein</keyword>
<keyword evidence="5" id="KW-0274">FAD</keyword>
<dbReference type="OrthoDB" id="269227at2759"/>
<keyword evidence="11" id="KW-1185">Reference proteome</keyword>
<dbReference type="Gene3D" id="3.30.560.10">
    <property type="entry name" value="Glucose Oxidase, domain 3"/>
    <property type="match status" value="2"/>
</dbReference>
<keyword evidence="7" id="KW-0732">Signal</keyword>
<feature type="binding site" evidence="5">
    <location>
        <begin position="501"/>
        <end position="502"/>
    </location>
    <ligand>
        <name>FAD</name>
        <dbReference type="ChEBI" id="CHEBI:57692"/>
    </ligand>
</feature>
<comment type="cofactor">
    <cofactor evidence="1 5">
        <name>FAD</name>
        <dbReference type="ChEBI" id="CHEBI:57692"/>
    </cofactor>
</comment>
<feature type="domain" description="Glucose-methanol-choline oxidoreductase C-terminal" evidence="9">
    <location>
        <begin position="418"/>
        <end position="554"/>
    </location>
</feature>
<dbReference type="Pfam" id="PF00732">
    <property type="entry name" value="GMC_oxred_N"/>
    <property type="match status" value="1"/>
</dbReference>
<feature type="active site" description="Proton acceptor" evidence="4">
    <location>
        <position position="545"/>
    </location>
</feature>
<evidence type="ECO:0000256" key="2">
    <source>
        <dbReference type="ARBA" id="ARBA00010790"/>
    </source>
</evidence>
<feature type="region of interest" description="Disordered" evidence="6">
    <location>
        <begin position="569"/>
        <end position="589"/>
    </location>
</feature>
<feature type="domain" description="Glucose-methanol-choline oxidoreductase N-terminal" evidence="8">
    <location>
        <begin position="29"/>
        <end position="318"/>
    </location>
</feature>
<evidence type="ECO:0000313" key="11">
    <source>
        <dbReference type="Proteomes" id="UP000076532"/>
    </source>
</evidence>
<dbReference type="PANTHER" id="PTHR11552">
    <property type="entry name" value="GLUCOSE-METHANOL-CHOLINE GMC OXIDOREDUCTASE"/>
    <property type="match status" value="1"/>
</dbReference>
<dbReference type="GO" id="GO:0050660">
    <property type="term" value="F:flavin adenine dinucleotide binding"/>
    <property type="evidence" value="ECO:0007669"/>
    <property type="project" value="InterPro"/>
</dbReference>
<organism evidence="10 11">
    <name type="scientific">Athelia psychrophila</name>
    <dbReference type="NCBI Taxonomy" id="1759441"/>
    <lineage>
        <taxon>Eukaryota</taxon>
        <taxon>Fungi</taxon>
        <taxon>Dikarya</taxon>
        <taxon>Basidiomycota</taxon>
        <taxon>Agaricomycotina</taxon>
        <taxon>Agaricomycetes</taxon>
        <taxon>Agaricomycetidae</taxon>
        <taxon>Atheliales</taxon>
        <taxon>Atheliaceae</taxon>
        <taxon>Athelia</taxon>
    </lineage>
</organism>
<proteinExistence type="inferred from homology"/>
<dbReference type="GO" id="GO:0044550">
    <property type="term" value="P:secondary metabolite biosynthetic process"/>
    <property type="evidence" value="ECO:0007669"/>
    <property type="project" value="TreeGrafter"/>
</dbReference>
<feature type="binding site" evidence="5">
    <location>
        <begin position="546"/>
        <end position="547"/>
    </location>
    <ligand>
        <name>FAD</name>
        <dbReference type="ChEBI" id="CHEBI:57692"/>
    </ligand>
</feature>
<evidence type="ECO:0000256" key="4">
    <source>
        <dbReference type="PIRSR" id="PIRSR000137-1"/>
    </source>
</evidence>
<accession>A0A165Z027</accession>
<gene>
    <name evidence="10" type="ORF">FIBSPDRAFT_1051496</name>
</gene>
<evidence type="ECO:0000256" key="1">
    <source>
        <dbReference type="ARBA" id="ARBA00001974"/>
    </source>
</evidence>
<dbReference type="PANTHER" id="PTHR11552:SF138">
    <property type="entry name" value="DEHYDROGENASE PKFF-RELATED"/>
    <property type="match status" value="1"/>
</dbReference>
<dbReference type="PIRSF" id="PIRSF000137">
    <property type="entry name" value="Alcohol_oxidase"/>
    <property type="match status" value="1"/>
</dbReference>
<dbReference type="STRING" id="436010.A0A165Z027"/>
<dbReference type="SUPFAM" id="SSF54373">
    <property type="entry name" value="FAD-linked reductases, C-terminal domain"/>
    <property type="match status" value="1"/>
</dbReference>
<evidence type="ECO:0000256" key="3">
    <source>
        <dbReference type="ARBA" id="ARBA00023180"/>
    </source>
</evidence>
<feature type="signal peptide" evidence="7">
    <location>
        <begin position="1"/>
        <end position="19"/>
    </location>
</feature>
<dbReference type="Pfam" id="PF05199">
    <property type="entry name" value="GMC_oxred_C"/>
    <property type="match status" value="1"/>
</dbReference>
<protein>
    <submittedName>
        <fullName evidence="10">GMC oxidoreductase</fullName>
    </submittedName>
</protein>
<keyword evidence="5" id="KW-0285">Flavoprotein</keyword>
<dbReference type="GO" id="GO:0016614">
    <property type="term" value="F:oxidoreductase activity, acting on CH-OH group of donors"/>
    <property type="evidence" value="ECO:0007669"/>
    <property type="project" value="InterPro"/>
</dbReference>
<name>A0A165Z027_9AGAM</name>
<dbReference type="SUPFAM" id="SSF51905">
    <property type="entry name" value="FAD/NAD(P)-binding domain"/>
    <property type="match status" value="1"/>
</dbReference>
<evidence type="ECO:0000259" key="9">
    <source>
        <dbReference type="Pfam" id="PF05199"/>
    </source>
</evidence>
<evidence type="ECO:0000256" key="7">
    <source>
        <dbReference type="SAM" id="SignalP"/>
    </source>
</evidence>
<evidence type="ECO:0000256" key="5">
    <source>
        <dbReference type="PIRSR" id="PIRSR000137-2"/>
    </source>
</evidence>
<dbReference type="EMBL" id="KV417686">
    <property type="protein sequence ID" value="KZP10096.1"/>
    <property type="molecule type" value="Genomic_DNA"/>
</dbReference>
<comment type="similarity">
    <text evidence="2">Belongs to the GMC oxidoreductase family.</text>
</comment>
<evidence type="ECO:0000313" key="10">
    <source>
        <dbReference type="EMBL" id="KZP10096.1"/>
    </source>
</evidence>
<dbReference type="InterPro" id="IPR036188">
    <property type="entry name" value="FAD/NAD-bd_sf"/>
</dbReference>
<reference evidence="10 11" key="1">
    <citation type="journal article" date="2016" name="Mol. Biol. Evol.">
        <title>Comparative Genomics of Early-Diverging Mushroom-Forming Fungi Provides Insights into the Origins of Lignocellulose Decay Capabilities.</title>
        <authorList>
            <person name="Nagy L.G."/>
            <person name="Riley R."/>
            <person name="Tritt A."/>
            <person name="Adam C."/>
            <person name="Daum C."/>
            <person name="Floudas D."/>
            <person name="Sun H."/>
            <person name="Yadav J.S."/>
            <person name="Pangilinan J."/>
            <person name="Larsson K.H."/>
            <person name="Matsuura K."/>
            <person name="Barry K."/>
            <person name="Labutti K."/>
            <person name="Kuo R."/>
            <person name="Ohm R.A."/>
            <person name="Bhattacharya S.S."/>
            <person name="Shirouzu T."/>
            <person name="Yoshinaga Y."/>
            <person name="Martin F.M."/>
            <person name="Grigoriev I.V."/>
            <person name="Hibbett D.S."/>
        </authorList>
    </citation>
    <scope>NUCLEOTIDE SEQUENCE [LARGE SCALE GENOMIC DNA]</scope>
    <source>
        <strain evidence="10 11">CBS 109695</strain>
    </source>
</reference>
<dbReference type="Proteomes" id="UP000076532">
    <property type="component" value="Unassembled WGS sequence"/>
</dbReference>
<dbReference type="AlphaFoldDB" id="A0A165Z027"/>
<dbReference type="InterPro" id="IPR012132">
    <property type="entry name" value="GMC_OxRdtase"/>
</dbReference>
<evidence type="ECO:0000259" key="8">
    <source>
        <dbReference type="Pfam" id="PF00732"/>
    </source>
</evidence>